<evidence type="ECO:0000313" key="2">
    <source>
        <dbReference type="EMBL" id="KJR87263.1"/>
    </source>
</evidence>
<comment type="caution">
    <text evidence="2">The sequence shown here is derived from an EMBL/GenBank/DDBJ whole genome shotgun (WGS) entry which is preliminary data.</text>
</comment>
<dbReference type="Proteomes" id="UP000033710">
    <property type="component" value="Unassembled WGS sequence"/>
</dbReference>
<proteinExistence type="predicted"/>
<accession>A0A0F2MC32</accession>
<feature type="compositionally biased region" description="Polar residues" evidence="1">
    <location>
        <begin position="95"/>
        <end position="104"/>
    </location>
</feature>
<dbReference type="AlphaFoldDB" id="A0A0F2MC32"/>
<feature type="compositionally biased region" description="Polar residues" evidence="1">
    <location>
        <begin position="1"/>
        <end position="17"/>
    </location>
</feature>
<feature type="region of interest" description="Disordered" evidence="1">
    <location>
        <begin position="1"/>
        <end position="23"/>
    </location>
</feature>
<dbReference type="GeneID" id="27664235"/>
<protein>
    <submittedName>
        <fullName evidence="2">Uncharacterized protein</fullName>
    </submittedName>
</protein>
<dbReference type="VEuPathDB" id="FungiDB:SPSK_02063"/>
<evidence type="ECO:0000313" key="3">
    <source>
        <dbReference type="Proteomes" id="UP000033710"/>
    </source>
</evidence>
<feature type="region of interest" description="Disordered" evidence="1">
    <location>
        <begin position="81"/>
        <end position="104"/>
    </location>
</feature>
<gene>
    <name evidence="2" type="ORF">SPSK_02063</name>
</gene>
<name>A0A0F2MC32_SPOSC</name>
<reference evidence="2 3" key="2">
    <citation type="journal article" date="2015" name="Eukaryot. Cell">
        <title>Asexual propagation of a virulent clone complex in a human and feline outbreak of sporotrichosis.</title>
        <authorList>
            <person name="Teixeira Mde M."/>
            <person name="Rodrigues A.M."/>
            <person name="Tsui C.K."/>
            <person name="de Almeida L.G."/>
            <person name="Van Diepeningen A.D."/>
            <person name="van den Ende B.G."/>
            <person name="Fernandes G.F."/>
            <person name="Kano R."/>
            <person name="Hamelin R.C."/>
            <person name="Lopes-Bezerra L.M."/>
            <person name="Vasconcelos A.T."/>
            <person name="de Hoog S."/>
            <person name="de Camargo Z.P."/>
            <person name="Felipe M.S."/>
        </authorList>
    </citation>
    <scope>NUCLEOTIDE SEQUENCE [LARGE SCALE GENOMIC DNA]</scope>
    <source>
        <strain evidence="2 3">1099-18</strain>
    </source>
</reference>
<evidence type="ECO:0000256" key="1">
    <source>
        <dbReference type="SAM" id="MobiDB-lite"/>
    </source>
</evidence>
<sequence length="104" mass="11202">MSPKPQQSEGTDSTKVLGNTDKPKMDLFERKWADGLQISLRTQRPPASTGSIAIFDPLGTPYLVQDEAPACSVEHLFQDDAPIADKPSGGKPDKSTMTGTLLET</sequence>
<reference evidence="2 3" key="1">
    <citation type="journal article" date="2014" name="BMC Genomics">
        <title>Comparative genomics of the major fungal agents of human and animal Sporotrichosis: Sporothrix schenckii and Sporothrix brasiliensis.</title>
        <authorList>
            <person name="Teixeira M.M."/>
            <person name="de Almeida L.G."/>
            <person name="Kubitschek-Barreira P."/>
            <person name="Alves F.L."/>
            <person name="Kioshima E.S."/>
            <person name="Abadio A.K."/>
            <person name="Fernandes L."/>
            <person name="Derengowski L.S."/>
            <person name="Ferreira K.S."/>
            <person name="Souza R.C."/>
            <person name="Ruiz J.C."/>
            <person name="de Andrade N.C."/>
            <person name="Paes H.C."/>
            <person name="Nicola A.M."/>
            <person name="Albuquerque P."/>
            <person name="Gerber A.L."/>
            <person name="Martins V.P."/>
            <person name="Peconick L.D."/>
            <person name="Neto A.V."/>
            <person name="Chaucanez C.B."/>
            <person name="Silva P.A."/>
            <person name="Cunha O.L."/>
            <person name="de Oliveira F.F."/>
            <person name="dos Santos T.C."/>
            <person name="Barros A.L."/>
            <person name="Soares M.A."/>
            <person name="de Oliveira L.M."/>
            <person name="Marini M.M."/>
            <person name="Villalobos-Duno H."/>
            <person name="Cunha M.M."/>
            <person name="de Hoog S."/>
            <person name="da Silveira J.F."/>
            <person name="Henrissat B."/>
            <person name="Nino-Vega G.A."/>
            <person name="Cisalpino P.S."/>
            <person name="Mora-Montes H.M."/>
            <person name="Almeida S.R."/>
            <person name="Stajich J.E."/>
            <person name="Lopes-Bezerra L.M."/>
            <person name="Vasconcelos A.T."/>
            <person name="Felipe M.S."/>
        </authorList>
    </citation>
    <scope>NUCLEOTIDE SEQUENCE [LARGE SCALE GENOMIC DNA]</scope>
    <source>
        <strain evidence="2 3">1099-18</strain>
    </source>
</reference>
<organism evidence="2 3">
    <name type="scientific">Sporothrix schenckii 1099-18</name>
    <dbReference type="NCBI Taxonomy" id="1397361"/>
    <lineage>
        <taxon>Eukaryota</taxon>
        <taxon>Fungi</taxon>
        <taxon>Dikarya</taxon>
        <taxon>Ascomycota</taxon>
        <taxon>Pezizomycotina</taxon>
        <taxon>Sordariomycetes</taxon>
        <taxon>Sordariomycetidae</taxon>
        <taxon>Ophiostomatales</taxon>
        <taxon>Ophiostomataceae</taxon>
        <taxon>Sporothrix</taxon>
    </lineage>
</organism>
<dbReference type="RefSeq" id="XP_016589939.1">
    <property type="nucleotide sequence ID" value="XM_016728958.1"/>
</dbReference>
<dbReference type="EMBL" id="AXCR01000005">
    <property type="protein sequence ID" value="KJR87263.1"/>
    <property type="molecule type" value="Genomic_DNA"/>
</dbReference>
<dbReference type="KEGG" id="ssck:SPSK_02063"/>